<dbReference type="RefSeq" id="WP_391936674.1">
    <property type="nucleotide sequence ID" value="NZ_JBIBSM010000017.1"/>
</dbReference>
<evidence type="ECO:0000313" key="2">
    <source>
        <dbReference type="EMBL" id="MFF8279740.1"/>
    </source>
</evidence>
<keyword evidence="3" id="KW-1185">Reference proteome</keyword>
<feature type="region of interest" description="Disordered" evidence="1">
    <location>
        <begin position="1"/>
        <end position="40"/>
    </location>
</feature>
<evidence type="ECO:0000313" key="3">
    <source>
        <dbReference type="Proteomes" id="UP001603013"/>
    </source>
</evidence>
<name>A0ABW6YIR1_9ACTN</name>
<sequence>MSGTGAGGSTAVGGTGGTSGATVVEKPGEHRLVGGQVPEPGPDCQQVTKGPALLAAVGFDVWSKRRVSR</sequence>
<feature type="compositionally biased region" description="Gly residues" evidence="1">
    <location>
        <begin position="1"/>
        <end position="19"/>
    </location>
</feature>
<comment type="caution">
    <text evidence="2">The sequence shown here is derived from an EMBL/GenBank/DDBJ whole genome shotgun (WGS) entry which is preliminary data.</text>
</comment>
<organism evidence="2 3">
    <name type="scientific">Streptomyces lateritius</name>
    <dbReference type="NCBI Taxonomy" id="67313"/>
    <lineage>
        <taxon>Bacteria</taxon>
        <taxon>Bacillati</taxon>
        <taxon>Actinomycetota</taxon>
        <taxon>Actinomycetes</taxon>
        <taxon>Kitasatosporales</taxon>
        <taxon>Streptomycetaceae</taxon>
        <taxon>Streptomyces</taxon>
    </lineage>
</organism>
<proteinExistence type="predicted"/>
<protein>
    <submittedName>
        <fullName evidence="2">Uncharacterized protein</fullName>
    </submittedName>
</protein>
<dbReference type="EMBL" id="JBIBSM010000017">
    <property type="protein sequence ID" value="MFF8279740.1"/>
    <property type="molecule type" value="Genomic_DNA"/>
</dbReference>
<dbReference type="Proteomes" id="UP001603013">
    <property type="component" value="Unassembled WGS sequence"/>
</dbReference>
<gene>
    <name evidence="2" type="ORF">ACF05T_27135</name>
</gene>
<reference evidence="2 3" key="1">
    <citation type="submission" date="2024-10" db="EMBL/GenBank/DDBJ databases">
        <title>The Natural Products Discovery Center: Release of the First 8490 Sequenced Strains for Exploring Actinobacteria Biosynthetic Diversity.</title>
        <authorList>
            <person name="Kalkreuter E."/>
            <person name="Kautsar S.A."/>
            <person name="Yang D."/>
            <person name="Bader C.D."/>
            <person name="Teijaro C.N."/>
            <person name="Fluegel L."/>
            <person name="Davis C.M."/>
            <person name="Simpson J.R."/>
            <person name="Lauterbach L."/>
            <person name="Steele A.D."/>
            <person name="Gui C."/>
            <person name="Meng S."/>
            <person name="Li G."/>
            <person name="Viehrig K."/>
            <person name="Ye F."/>
            <person name="Su P."/>
            <person name="Kiefer A.F."/>
            <person name="Nichols A."/>
            <person name="Cepeda A.J."/>
            <person name="Yan W."/>
            <person name="Fan B."/>
            <person name="Jiang Y."/>
            <person name="Adhikari A."/>
            <person name="Zheng C.-J."/>
            <person name="Schuster L."/>
            <person name="Cowan T.M."/>
            <person name="Smanski M.J."/>
            <person name="Chevrette M.G."/>
            <person name="De Carvalho L.P.S."/>
            <person name="Shen B."/>
        </authorList>
    </citation>
    <scope>NUCLEOTIDE SEQUENCE [LARGE SCALE GENOMIC DNA]</scope>
    <source>
        <strain evidence="2 3">NPDC015755</strain>
    </source>
</reference>
<accession>A0ABW6YIR1</accession>
<evidence type="ECO:0000256" key="1">
    <source>
        <dbReference type="SAM" id="MobiDB-lite"/>
    </source>
</evidence>